<protein>
    <recommendedName>
        <fullName evidence="5">Thioredoxin-like fold domain-containing protein</fullName>
    </recommendedName>
</protein>
<dbReference type="Gene3D" id="3.40.30.10">
    <property type="entry name" value="Glutaredoxin"/>
    <property type="match status" value="1"/>
</dbReference>
<feature type="transmembrane region" description="Helical" evidence="2">
    <location>
        <begin position="7"/>
        <end position="27"/>
    </location>
</feature>
<dbReference type="Proteomes" id="UP000176755">
    <property type="component" value="Unassembled WGS sequence"/>
</dbReference>
<organism evidence="3 4">
    <name type="scientific">Candidatus Nealsonbacteria bacterium RBG_13_42_11</name>
    <dbReference type="NCBI Taxonomy" id="1801663"/>
    <lineage>
        <taxon>Bacteria</taxon>
        <taxon>Candidatus Nealsoniibacteriota</taxon>
    </lineage>
</organism>
<name>A0A1G2DYK9_9BACT</name>
<reference evidence="3 4" key="1">
    <citation type="journal article" date="2016" name="Nat. Commun.">
        <title>Thousands of microbial genomes shed light on interconnected biogeochemical processes in an aquifer system.</title>
        <authorList>
            <person name="Anantharaman K."/>
            <person name="Brown C.T."/>
            <person name="Hug L.A."/>
            <person name="Sharon I."/>
            <person name="Castelle C.J."/>
            <person name="Probst A.J."/>
            <person name="Thomas B.C."/>
            <person name="Singh A."/>
            <person name="Wilkins M.J."/>
            <person name="Karaoz U."/>
            <person name="Brodie E.L."/>
            <person name="Williams K.H."/>
            <person name="Hubbard S.S."/>
            <person name="Banfield J.F."/>
        </authorList>
    </citation>
    <scope>NUCLEOTIDE SEQUENCE [LARGE SCALE GENOMIC DNA]</scope>
</reference>
<evidence type="ECO:0000256" key="1">
    <source>
        <dbReference type="SAM" id="MobiDB-lite"/>
    </source>
</evidence>
<dbReference type="EMBL" id="MHLY01000009">
    <property type="protein sequence ID" value="OGZ18615.1"/>
    <property type="molecule type" value="Genomic_DNA"/>
</dbReference>
<keyword evidence="2" id="KW-0472">Membrane</keyword>
<dbReference type="InterPro" id="IPR036249">
    <property type="entry name" value="Thioredoxin-like_sf"/>
</dbReference>
<evidence type="ECO:0000313" key="4">
    <source>
        <dbReference type="Proteomes" id="UP000176755"/>
    </source>
</evidence>
<feature type="compositionally biased region" description="Gly residues" evidence="1">
    <location>
        <begin position="303"/>
        <end position="319"/>
    </location>
</feature>
<sequence>MQDMLKKLLIPTAVIIVIVLIGGAFLLGQKGILFKSGFSGQEVAEKVIKYISDNGGTASLVSITDKGGVYEIRLKIGSQEYDTYATKDGTLLFPEGYSLSATSTQNDASTEVEKKDTPDVKLFIMSYCPYGLQAQKMFLPVYDLLKNKANMGIYFVDYIMHEKKEIDENLNQYCVQKNEKDKFSNYLSCFVQSGDSQKCLSETGIDQTKLSSCISETDAQYKIYSQYNDKSTWLNGSFPKFDVNSDLNEKYGVGGSPTIVINDKVVNISPRSPEKFKETVCSAFNNAPAECSQTLSSDAASTGIGGGTDNSGSTGGCGE</sequence>
<accession>A0A1G2DYK9</accession>
<gene>
    <name evidence="3" type="ORF">A2175_02590</name>
</gene>
<evidence type="ECO:0000256" key="2">
    <source>
        <dbReference type="SAM" id="Phobius"/>
    </source>
</evidence>
<keyword evidence="2" id="KW-0812">Transmembrane</keyword>
<feature type="region of interest" description="Disordered" evidence="1">
    <location>
        <begin position="298"/>
        <end position="319"/>
    </location>
</feature>
<keyword evidence="2" id="KW-1133">Transmembrane helix</keyword>
<evidence type="ECO:0008006" key="5">
    <source>
        <dbReference type="Google" id="ProtNLM"/>
    </source>
</evidence>
<dbReference type="SUPFAM" id="SSF52833">
    <property type="entry name" value="Thioredoxin-like"/>
    <property type="match status" value="1"/>
</dbReference>
<comment type="caution">
    <text evidence="3">The sequence shown here is derived from an EMBL/GenBank/DDBJ whole genome shotgun (WGS) entry which is preliminary data.</text>
</comment>
<dbReference type="AlphaFoldDB" id="A0A1G2DYK9"/>
<evidence type="ECO:0000313" key="3">
    <source>
        <dbReference type="EMBL" id="OGZ18615.1"/>
    </source>
</evidence>
<dbReference type="STRING" id="1801663.A2175_02590"/>
<proteinExistence type="predicted"/>